<evidence type="ECO:0000313" key="8">
    <source>
        <dbReference type="EMBL" id="CUH64273.1"/>
    </source>
</evidence>
<dbReference type="Gene3D" id="3.40.50.360">
    <property type="match status" value="1"/>
</dbReference>
<keyword evidence="1 6" id="KW-0285">Flavoprotein</keyword>
<dbReference type="EMBL" id="CYSC01000047">
    <property type="protein sequence ID" value="CUH74423.1"/>
    <property type="molecule type" value="Genomic_DNA"/>
</dbReference>
<comment type="caution">
    <text evidence="6">Lacks conserved residue(s) required for the propagation of feature annotation.</text>
</comment>
<dbReference type="Proteomes" id="UP000051086">
    <property type="component" value="Unassembled WGS sequence"/>
</dbReference>
<comment type="catalytic activity">
    <reaction evidence="5">
        <text>N,N-dimethyl-1,4-phenylenediamine + anthranilate + 2 NAD(+) = 2-(4-dimethylaminophenyl)diazenylbenzoate + 2 NADH + 2 H(+)</text>
        <dbReference type="Rhea" id="RHEA:55872"/>
        <dbReference type="ChEBI" id="CHEBI:15378"/>
        <dbReference type="ChEBI" id="CHEBI:15783"/>
        <dbReference type="ChEBI" id="CHEBI:16567"/>
        <dbReference type="ChEBI" id="CHEBI:57540"/>
        <dbReference type="ChEBI" id="CHEBI:57945"/>
        <dbReference type="ChEBI" id="CHEBI:71579"/>
        <dbReference type="EC" id="1.7.1.17"/>
    </reaction>
    <physiologicalReaction direction="right-to-left" evidence="5">
        <dbReference type="Rhea" id="RHEA:55874"/>
    </physiologicalReaction>
</comment>
<evidence type="ECO:0000259" key="7">
    <source>
        <dbReference type="Pfam" id="PF02525"/>
    </source>
</evidence>
<protein>
    <recommendedName>
        <fullName evidence="6">FMN dependent NADH:quinone oxidoreductase</fullName>
        <ecNumber evidence="6">1.6.5.-</ecNumber>
    </recommendedName>
    <alternativeName>
        <fullName evidence="6">Azo-dye reductase</fullName>
    </alternativeName>
    <alternativeName>
        <fullName evidence="6">FMN-dependent NADH-azo compound oxidoreductase</fullName>
    </alternativeName>
    <alternativeName>
        <fullName evidence="6">FMN-dependent NADH-azoreductase</fullName>
        <ecNumber evidence="6">1.7.1.17</ecNumber>
    </alternativeName>
</protein>
<dbReference type="EC" id="1.7.1.17" evidence="6"/>
<evidence type="ECO:0000256" key="6">
    <source>
        <dbReference type="HAMAP-Rule" id="MF_01216"/>
    </source>
</evidence>
<dbReference type="InterPro" id="IPR023048">
    <property type="entry name" value="NADH:quinone_OxRdtase_FMN_depd"/>
</dbReference>
<dbReference type="GO" id="GO:0016652">
    <property type="term" value="F:oxidoreductase activity, acting on NAD(P)H as acceptor"/>
    <property type="evidence" value="ECO:0007669"/>
    <property type="project" value="UniProtKB-UniRule"/>
</dbReference>
<comment type="similarity">
    <text evidence="6">Belongs to the azoreductase type 1 family.</text>
</comment>
<dbReference type="SUPFAM" id="SSF52218">
    <property type="entry name" value="Flavoproteins"/>
    <property type="match status" value="1"/>
</dbReference>
<dbReference type="Pfam" id="PF02525">
    <property type="entry name" value="Flavodoxin_2"/>
    <property type="match status" value="1"/>
</dbReference>
<evidence type="ECO:0000313" key="11">
    <source>
        <dbReference type="Proteomes" id="UP000051887"/>
    </source>
</evidence>
<dbReference type="GO" id="GO:0016655">
    <property type="term" value="F:oxidoreductase activity, acting on NAD(P)H, quinone or similar compound as acceptor"/>
    <property type="evidence" value="ECO:0007669"/>
    <property type="project" value="InterPro"/>
</dbReference>
<comment type="subunit">
    <text evidence="6">Homodimer.</text>
</comment>
<comment type="cofactor">
    <cofactor evidence="6">
        <name>FMN</name>
        <dbReference type="ChEBI" id="CHEBI:58210"/>
    </cofactor>
    <text evidence="6">Binds 1 FMN per subunit.</text>
</comment>
<evidence type="ECO:0000256" key="3">
    <source>
        <dbReference type="ARBA" id="ARBA00023002"/>
    </source>
</evidence>
<dbReference type="AlphaFoldDB" id="A0A0P1FU15"/>
<dbReference type="GO" id="GO:0009055">
    <property type="term" value="F:electron transfer activity"/>
    <property type="evidence" value="ECO:0007669"/>
    <property type="project" value="UniProtKB-UniRule"/>
</dbReference>
<keyword evidence="4 6" id="KW-0520">NAD</keyword>
<comment type="catalytic activity">
    <reaction evidence="6">
        <text>2 a quinone + NADH + H(+) = 2 a 1,4-benzosemiquinone + NAD(+)</text>
        <dbReference type="Rhea" id="RHEA:65952"/>
        <dbReference type="ChEBI" id="CHEBI:15378"/>
        <dbReference type="ChEBI" id="CHEBI:57540"/>
        <dbReference type="ChEBI" id="CHEBI:57945"/>
        <dbReference type="ChEBI" id="CHEBI:132124"/>
        <dbReference type="ChEBI" id="CHEBI:134225"/>
    </reaction>
</comment>
<dbReference type="EMBL" id="CYSB01000010">
    <property type="protein sequence ID" value="CUH64273.1"/>
    <property type="molecule type" value="Genomic_DNA"/>
</dbReference>
<dbReference type="EC" id="1.6.5.-" evidence="6"/>
<comment type="function">
    <text evidence="6">Also exhibits azoreductase activity. Catalyzes the reductive cleavage of the azo bond in aromatic azo compounds to the corresponding amines.</text>
</comment>
<dbReference type="PANTHER" id="PTHR43741">
    <property type="entry name" value="FMN-DEPENDENT NADH-AZOREDUCTASE 1"/>
    <property type="match status" value="1"/>
</dbReference>
<dbReference type="PANTHER" id="PTHR43741:SF2">
    <property type="entry name" value="FMN-DEPENDENT NADH:QUINONE OXIDOREDUCTASE"/>
    <property type="match status" value="1"/>
</dbReference>
<evidence type="ECO:0000313" key="10">
    <source>
        <dbReference type="Proteomes" id="UP000051086"/>
    </source>
</evidence>
<evidence type="ECO:0000313" key="9">
    <source>
        <dbReference type="EMBL" id="CUH74423.1"/>
    </source>
</evidence>
<dbReference type="InterPro" id="IPR029039">
    <property type="entry name" value="Flavoprotein-like_sf"/>
</dbReference>
<evidence type="ECO:0000256" key="1">
    <source>
        <dbReference type="ARBA" id="ARBA00022630"/>
    </source>
</evidence>
<feature type="domain" description="Flavodoxin-like fold" evidence="7">
    <location>
        <begin position="4"/>
        <end position="195"/>
    </location>
</feature>
<feature type="binding site" evidence="6">
    <location>
        <begin position="17"/>
        <end position="19"/>
    </location>
    <ligand>
        <name>FMN</name>
        <dbReference type="ChEBI" id="CHEBI:58210"/>
    </ligand>
</feature>
<dbReference type="HAMAP" id="MF_01216">
    <property type="entry name" value="Azoreductase_type1"/>
    <property type="match status" value="1"/>
</dbReference>
<sequence length="198" mass="20841">MTHKVLHIDSAITADNSVSKGLTRAIVEKLQSSHADTEVTYRDLAATHLGQIDGAWLAAVNTPADARTADQNDAADLADTLVAELKEADTVVIGLPVYNFSAPSQLKAWIDHVARAGVTFSYTENGPEGLIKNTRAIIAYTSGGTAFGSDYDFASGYLRHVLGFIGITDVQFVVADKGAIDAEASLKAANAHIAELAA</sequence>
<keyword evidence="10" id="KW-1185">Reference proteome</keyword>
<organism evidence="9 11">
    <name type="scientific">Thalassovita autumnalis</name>
    <dbReference type="NCBI Taxonomy" id="2072972"/>
    <lineage>
        <taxon>Bacteria</taxon>
        <taxon>Pseudomonadati</taxon>
        <taxon>Pseudomonadota</taxon>
        <taxon>Alphaproteobacteria</taxon>
        <taxon>Rhodobacterales</taxon>
        <taxon>Roseobacteraceae</taxon>
        <taxon>Thalassovita</taxon>
    </lineage>
</organism>
<feature type="binding site" evidence="6">
    <location>
        <begin position="141"/>
        <end position="144"/>
    </location>
    <ligand>
        <name>FMN</name>
        <dbReference type="ChEBI" id="CHEBI:58210"/>
    </ligand>
</feature>
<dbReference type="OrthoDB" id="9787136at2"/>
<evidence type="ECO:0000256" key="2">
    <source>
        <dbReference type="ARBA" id="ARBA00022643"/>
    </source>
</evidence>
<keyword evidence="2 6" id="KW-0288">FMN</keyword>
<dbReference type="Proteomes" id="UP000051887">
    <property type="component" value="Unassembled WGS sequence"/>
</dbReference>
<dbReference type="InterPro" id="IPR003680">
    <property type="entry name" value="Flavodoxin_fold"/>
</dbReference>
<evidence type="ECO:0000256" key="5">
    <source>
        <dbReference type="ARBA" id="ARBA00048542"/>
    </source>
</evidence>
<evidence type="ECO:0000256" key="4">
    <source>
        <dbReference type="ARBA" id="ARBA00023027"/>
    </source>
</evidence>
<reference evidence="9 11" key="2">
    <citation type="submission" date="2015-09" db="EMBL/GenBank/DDBJ databases">
        <authorList>
            <consortium name="Swine Surveillance"/>
        </authorList>
    </citation>
    <scope>NUCLEOTIDE SEQUENCE [LARGE SCALE GENOMIC DNA]</scope>
    <source>
        <strain evidence="9 11">5120</strain>
    </source>
</reference>
<comment type="function">
    <text evidence="6">Quinone reductase that provides resistance to thiol-specific stress caused by electrophilic quinones.</text>
</comment>
<gene>
    <name evidence="6 9" type="primary">azoR</name>
    <name evidence="8" type="ORF">TL5118_00814</name>
    <name evidence="9" type="ORF">TL5120_04243</name>
</gene>
<proteinExistence type="inferred from homology"/>
<keyword evidence="3 6" id="KW-0560">Oxidoreductase</keyword>
<dbReference type="RefSeq" id="WP_058245537.1">
    <property type="nucleotide sequence ID" value="NZ_CYSB01000010.1"/>
</dbReference>
<reference evidence="8 10" key="1">
    <citation type="submission" date="2015-09" db="EMBL/GenBank/DDBJ databases">
        <authorList>
            <person name="Rodrigo-Torres L."/>
            <person name="Arahal D.R."/>
        </authorList>
    </citation>
    <scope>NUCLEOTIDE SEQUENCE [LARGE SCALE GENOMIC DNA]</scope>
    <source>
        <strain evidence="8 10">CECT 5118</strain>
    </source>
</reference>
<dbReference type="InterPro" id="IPR050104">
    <property type="entry name" value="FMN-dep_NADH:Q_OxRdtase_AzoR1"/>
</dbReference>
<accession>A0A0P1FU15</accession>
<name>A0A0P1FU15_9RHOB</name>
<dbReference type="GO" id="GO:0010181">
    <property type="term" value="F:FMN binding"/>
    <property type="evidence" value="ECO:0007669"/>
    <property type="project" value="UniProtKB-UniRule"/>
</dbReference>